<name>A0A8T2XL35_POPDE</name>
<gene>
    <name evidence="5" type="ORF">H0E87_020454</name>
</gene>
<evidence type="ECO:0000256" key="3">
    <source>
        <dbReference type="ARBA" id="ARBA00023125"/>
    </source>
</evidence>
<keyword evidence="1" id="KW-0547">Nucleotide-binding</keyword>
<comment type="caution">
    <text evidence="5">The sequence shown here is derived from an EMBL/GenBank/DDBJ whole genome shotgun (WGS) entry which is preliminary data.</text>
</comment>
<organism evidence="5 6">
    <name type="scientific">Populus deltoides</name>
    <name type="common">Eastern poplar</name>
    <name type="synonym">Eastern cottonwood</name>
    <dbReference type="NCBI Taxonomy" id="3696"/>
    <lineage>
        <taxon>Eukaryota</taxon>
        <taxon>Viridiplantae</taxon>
        <taxon>Streptophyta</taxon>
        <taxon>Embryophyta</taxon>
        <taxon>Tracheophyta</taxon>
        <taxon>Spermatophyta</taxon>
        <taxon>Magnoliopsida</taxon>
        <taxon>eudicotyledons</taxon>
        <taxon>Gunneridae</taxon>
        <taxon>Pentapetalae</taxon>
        <taxon>rosids</taxon>
        <taxon>fabids</taxon>
        <taxon>Malpighiales</taxon>
        <taxon>Salicaceae</taxon>
        <taxon>Saliceae</taxon>
        <taxon>Populus</taxon>
    </lineage>
</organism>
<dbReference type="AlphaFoldDB" id="A0A8T2XL35"/>
<dbReference type="PROSITE" id="PS00486">
    <property type="entry name" value="DNA_MISMATCH_REPAIR_2"/>
    <property type="match status" value="1"/>
</dbReference>
<dbReference type="InterPro" id="IPR045076">
    <property type="entry name" value="MutS"/>
</dbReference>
<dbReference type="GO" id="GO:0005524">
    <property type="term" value="F:ATP binding"/>
    <property type="evidence" value="ECO:0007669"/>
    <property type="project" value="UniProtKB-KW"/>
</dbReference>
<dbReference type="PANTHER" id="PTHR48466">
    <property type="entry name" value="OS10G0509000 PROTEIN-RELATED"/>
    <property type="match status" value="1"/>
</dbReference>
<protein>
    <recommendedName>
        <fullName evidence="4">DNA mismatch repair proteins mutS family domain-containing protein</fullName>
    </recommendedName>
</protein>
<dbReference type="GO" id="GO:0140664">
    <property type="term" value="F:ATP-dependent DNA damage sensor activity"/>
    <property type="evidence" value="ECO:0007669"/>
    <property type="project" value="InterPro"/>
</dbReference>
<accession>A0A8T2XL35</accession>
<proteinExistence type="predicted"/>
<evidence type="ECO:0000256" key="2">
    <source>
        <dbReference type="ARBA" id="ARBA00022840"/>
    </source>
</evidence>
<evidence type="ECO:0000259" key="4">
    <source>
        <dbReference type="PROSITE" id="PS00486"/>
    </source>
</evidence>
<keyword evidence="3" id="KW-0238">DNA-binding</keyword>
<dbReference type="InterPro" id="IPR027417">
    <property type="entry name" value="P-loop_NTPase"/>
</dbReference>
<evidence type="ECO:0000313" key="5">
    <source>
        <dbReference type="EMBL" id="KAH8493700.1"/>
    </source>
</evidence>
<evidence type="ECO:0000256" key="1">
    <source>
        <dbReference type="ARBA" id="ARBA00022741"/>
    </source>
</evidence>
<keyword evidence="6" id="KW-1185">Reference proteome</keyword>
<dbReference type="EMBL" id="JACEGQ020000011">
    <property type="protein sequence ID" value="KAH8493700.1"/>
    <property type="molecule type" value="Genomic_DNA"/>
</dbReference>
<sequence length="226" mass="25311">MLVIFASYEYPKLVSRICTILETASNESLVLIDEICSGTDPSYGAALSTCILQLIMLIQVTWKDKDSPFENAAMEFSLQTLRSKNIIERAQKHWVEKLVPEKQQERSDMLYQSLLEERERVEAQARKAASLHREIMELYHEVKKSFSELNKDEDVCYGPRVHCSSMSASEPHSVIFVVHGTGTGAVKECALEVQVLIPSGELTLPHAEETSLVPVSPLAEYPLAGE</sequence>
<reference evidence="5" key="1">
    <citation type="journal article" date="2021" name="J. Hered.">
        <title>Genome Assembly of Salicaceae Populus deltoides (Eastern Cottonwood) I-69 Based on Nanopore Sequencing and Hi-C Technologies.</title>
        <authorList>
            <person name="Bai S."/>
            <person name="Wu H."/>
            <person name="Zhang J."/>
            <person name="Pan Z."/>
            <person name="Zhao W."/>
            <person name="Li Z."/>
            <person name="Tong C."/>
        </authorList>
    </citation>
    <scope>NUCLEOTIDE SEQUENCE</scope>
    <source>
        <tissue evidence="5">Leaf</tissue>
    </source>
</reference>
<dbReference type="GO" id="GO:0006298">
    <property type="term" value="P:mismatch repair"/>
    <property type="evidence" value="ECO:0007669"/>
    <property type="project" value="InterPro"/>
</dbReference>
<dbReference type="GO" id="GO:0004519">
    <property type="term" value="F:endonuclease activity"/>
    <property type="evidence" value="ECO:0007669"/>
    <property type="project" value="UniProtKB-KW"/>
</dbReference>
<dbReference type="PANTHER" id="PTHR48466:SF1">
    <property type="entry name" value="SMR DOMAIN-CONTAINING PROTEIN"/>
    <property type="match status" value="1"/>
</dbReference>
<dbReference type="GO" id="GO:0030983">
    <property type="term" value="F:mismatched DNA binding"/>
    <property type="evidence" value="ECO:0007669"/>
    <property type="project" value="InterPro"/>
</dbReference>
<dbReference type="InterPro" id="IPR000432">
    <property type="entry name" value="DNA_mismatch_repair_MutS_C"/>
</dbReference>
<keyword evidence="2" id="KW-0067">ATP-binding</keyword>
<dbReference type="Gene3D" id="3.40.50.300">
    <property type="entry name" value="P-loop containing nucleotide triphosphate hydrolases"/>
    <property type="match status" value="1"/>
</dbReference>
<evidence type="ECO:0000313" key="6">
    <source>
        <dbReference type="Proteomes" id="UP000807159"/>
    </source>
</evidence>
<feature type="domain" description="DNA mismatch repair proteins mutS family" evidence="4">
    <location>
        <begin position="28"/>
        <end position="44"/>
    </location>
</feature>
<dbReference type="Proteomes" id="UP000807159">
    <property type="component" value="Chromosome 11"/>
</dbReference>